<feature type="compositionally biased region" description="Acidic residues" evidence="4">
    <location>
        <begin position="446"/>
        <end position="466"/>
    </location>
</feature>
<dbReference type="GO" id="GO:0019783">
    <property type="term" value="F:ubiquitin-like protein peptidase activity"/>
    <property type="evidence" value="ECO:0007669"/>
    <property type="project" value="UniProtKB-ARBA"/>
</dbReference>
<proteinExistence type="inferred from homology"/>
<feature type="compositionally biased region" description="Basic and acidic residues" evidence="4">
    <location>
        <begin position="418"/>
        <end position="429"/>
    </location>
</feature>
<dbReference type="GO" id="GO:0008234">
    <property type="term" value="F:cysteine-type peptidase activity"/>
    <property type="evidence" value="ECO:0007669"/>
    <property type="project" value="InterPro"/>
</dbReference>
<dbReference type="EMBL" id="JAACJM010000038">
    <property type="protein sequence ID" value="KAF5362611.1"/>
    <property type="molecule type" value="Genomic_DNA"/>
</dbReference>
<dbReference type="InterPro" id="IPR003653">
    <property type="entry name" value="Peptidase_C48_C"/>
</dbReference>
<dbReference type="AlphaFoldDB" id="A0A8H5GCX2"/>
<evidence type="ECO:0000256" key="1">
    <source>
        <dbReference type="ARBA" id="ARBA00005234"/>
    </source>
</evidence>
<organism evidence="6 7">
    <name type="scientific">Tetrapyrgos nigripes</name>
    <dbReference type="NCBI Taxonomy" id="182062"/>
    <lineage>
        <taxon>Eukaryota</taxon>
        <taxon>Fungi</taxon>
        <taxon>Dikarya</taxon>
        <taxon>Basidiomycota</taxon>
        <taxon>Agaricomycotina</taxon>
        <taxon>Agaricomycetes</taxon>
        <taxon>Agaricomycetidae</taxon>
        <taxon>Agaricales</taxon>
        <taxon>Marasmiineae</taxon>
        <taxon>Marasmiaceae</taxon>
        <taxon>Tetrapyrgos</taxon>
    </lineage>
</organism>
<keyword evidence="2" id="KW-0645">Protease</keyword>
<comment type="caution">
    <text evidence="6">The sequence shown here is derived from an EMBL/GenBank/DDBJ whole genome shotgun (WGS) entry which is preliminary data.</text>
</comment>
<feature type="domain" description="Ubiquitin-like protease family profile" evidence="5">
    <location>
        <begin position="175"/>
        <end position="349"/>
    </location>
</feature>
<evidence type="ECO:0000256" key="3">
    <source>
        <dbReference type="ARBA" id="ARBA00022801"/>
    </source>
</evidence>
<evidence type="ECO:0000313" key="7">
    <source>
        <dbReference type="Proteomes" id="UP000559256"/>
    </source>
</evidence>
<dbReference type="SUPFAM" id="SSF53098">
    <property type="entry name" value="Ribonuclease H-like"/>
    <property type="match status" value="1"/>
</dbReference>
<evidence type="ECO:0000259" key="5">
    <source>
        <dbReference type="PROSITE" id="PS50600"/>
    </source>
</evidence>
<dbReference type="InterPro" id="IPR012337">
    <property type="entry name" value="RNaseH-like_sf"/>
</dbReference>
<comment type="similarity">
    <text evidence="1">Belongs to the peptidase C48 family.</text>
</comment>
<dbReference type="Proteomes" id="UP000559256">
    <property type="component" value="Unassembled WGS sequence"/>
</dbReference>
<keyword evidence="7" id="KW-1185">Reference proteome</keyword>
<evidence type="ECO:0000313" key="6">
    <source>
        <dbReference type="EMBL" id="KAF5362611.1"/>
    </source>
</evidence>
<name>A0A8H5GCX2_9AGAR</name>
<reference evidence="6 7" key="1">
    <citation type="journal article" date="2020" name="ISME J.">
        <title>Uncovering the hidden diversity of litter-decomposition mechanisms in mushroom-forming fungi.</title>
        <authorList>
            <person name="Floudas D."/>
            <person name="Bentzer J."/>
            <person name="Ahren D."/>
            <person name="Johansson T."/>
            <person name="Persson P."/>
            <person name="Tunlid A."/>
        </authorList>
    </citation>
    <scope>NUCLEOTIDE SEQUENCE [LARGE SCALE GENOMIC DNA]</scope>
    <source>
        <strain evidence="6 7">CBS 291.85</strain>
    </source>
</reference>
<evidence type="ECO:0000256" key="4">
    <source>
        <dbReference type="SAM" id="MobiDB-lite"/>
    </source>
</evidence>
<sequence>MEPTHGVIELPDEPSHYTDTLTIPEEFLPILLPPPSCSIIDLTNFTIPAVDNPDTQALDPSHFTSGATLLNTPPTVRILRSQPVPSLTEIHALISLVPGAVAQGHHCLKRQMHSTLTLTQVPSQMNLPLWVLSYWEIVHDLWIHKKTWTMVQDWLKNNGWYASIYSTLSPVCWKQDLPNESGTTFDLAKFLRDSWLGDVQVAQMVAQLRSQKMDDGIWLMNNYWSNKLVVGYRKQERILVKTGDTLKEGSIKAIAFPVFIRLGTSVELPSEEACGNHWVAVVVDVAGRSILYGDSMQHPAPNELISAIQWWLSDWGTVSDNFKVDNLPCGRQTDNESCTLYAINTLAGYVTPLDFPIYDKKFSPNKTRYQTFQTLVKYFNDTNADIEPAVPETTTTTTDPIPIHPFFAPKSRKAPKTARSETKRKREEMVNVGVKIRKTAENNDRSDEDSSDDEDSGDEPMGDEEDTPRREIVLLPVNRTCSTDLKVEVQCIMVDRAPSSVVEKLQTERNTPAANEAAMKTGTLDREVRLGRKERLIKWKAVLDLGVTKLFCVGNFAGLVADLPVWRELWMDATPDYTPPTCNMLLNDLIPSKAAKIISNNTALLKKERNLTISFDGGTRHCKSHWTVHISEQNRSVHLMEVNNATNKRHTKEWVRDLALRWIEIGETQFCAVVSDSTGNTLSARLLLANTILTLLALADICHHCNNTSKDIVKIAYFAKAVKVVRATLQKFHQSNHASFLLDRANEAQLQKV</sequence>
<feature type="region of interest" description="Disordered" evidence="4">
    <location>
        <begin position="390"/>
        <end position="471"/>
    </location>
</feature>
<protein>
    <recommendedName>
        <fullName evidence="5">Ubiquitin-like protease family profile domain-containing protein</fullName>
    </recommendedName>
</protein>
<accession>A0A8H5GCX2</accession>
<dbReference type="InterPro" id="IPR038765">
    <property type="entry name" value="Papain-like_cys_pep_sf"/>
</dbReference>
<dbReference type="SUPFAM" id="SSF54001">
    <property type="entry name" value="Cysteine proteinases"/>
    <property type="match status" value="1"/>
</dbReference>
<gene>
    <name evidence="6" type="ORF">D9758_009560</name>
</gene>
<keyword evidence="3" id="KW-0378">Hydrolase</keyword>
<evidence type="ECO:0000256" key="2">
    <source>
        <dbReference type="ARBA" id="ARBA00022670"/>
    </source>
</evidence>
<dbReference type="OrthoDB" id="3236755at2759"/>
<dbReference type="Gene3D" id="3.40.395.10">
    <property type="entry name" value="Adenoviral Proteinase, Chain A"/>
    <property type="match status" value="1"/>
</dbReference>
<dbReference type="GO" id="GO:0006508">
    <property type="term" value="P:proteolysis"/>
    <property type="evidence" value="ECO:0007669"/>
    <property type="project" value="UniProtKB-KW"/>
</dbReference>
<dbReference type="PROSITE" id="PS50600">
    <property type="entry name" value="ULP_PROTEASE"/>
    <property type="match status" value="1"/>
</dbReference>